<name>B6WV28_9BACT</name>
<proteinExistence type="predicted"/>
<dbReference type="HOGENOM" id="CLU_005630_3_1_7"/>
<evidence type="ECO:0000313" key="3">
    <source>
        <dbReference type="Proteomes" id="UP000003676"/>
    </source>
</evidence>
<dbReference type="InterPro" id="IPR009270">
    <property type="entry name" value="DUF927"/>
</dbReference>
<dbReference type="Proteomes" id="UP000003676">
    <property type="component" value="Unassembled WGS sequence"/>
</dbReference>
<reference evidence="2 3" key="1">
    <citation type="submission" date="2008-10" db="EMBL/GenBank/DDBJ databases">
        <title>Draft genome sequence of Desulvovibrio piger (ATCC 29098).</title>
        <authorList>
            <person name="Sudarsanam P."/>
            <person name="Ley R."/>
            <person name="Guruge J."/>
            <person name="Turnbaugh P.J."/>
            <person name="Mahowald M."/>
            <person name="Liep D."/>
            <person name="Gordon J."/>
        </authorList>
    </citation>
    <scope>NUCLEOTIDE SEQUENCE [LARGE SCALE GENOMIC DNA]</scope>
    <source>
        <strain evidence="2 3">ATCC 29098</strain>
    </source>
</reference>
<dbReference type="AlphaFoldDB" id="B6WV28"/>
<dbReference type="Pfam" id="PF06048">
    <property type="entry name" value="DUF927"/>
    <property type="match status" value="1"/>
</dbReference>
<reference evidence="2 3" key="2">
    <citation type="submission" date="2008-10" db="EMBL/GenBank/DDBJ databases">
        <authorList>
            <person name="Fulton L."/>
            <person name="Clifton S."/>
            <person name="Fulton B."/>
            <person name="Xu J."/>
            <person name="Minx P."/>
            <person name="Pepin K.H."/>
            <person name="Johnson M."/>
            <person name="Bhonagiri V."/>
            <person name="Nash W.E."/>
            <person name="Mardis E.R."/>
            <person name="Wilson R.K."/>
        </authorList>
    </citation>
    <scope>NUCLEOTIDE SEQUENCE [LARGE SCALE GENOMIC DNA]</scope>
    <source>
        <strain evidence="2 3">ATCC 29098</strain>
    </source>
</reference>
<feature type="domain" description="Toprim" evidence="1">
    <location>
        <begin position="201"/>
        <end position="284"/>
    </location>
</feature>
<comment type="caution">
    <text evidence="2">The sequence shown here is derived from an EMBL/GenBank/DDBJ whole genome shotgun (WGS) entry which is preliminary data.</text>
</comment>
<protein>
    <submittedName>
        <fullName evidence="2">Toprim domain protein</fullName>
    </submittedName>
</protein>
<dbReference type="Gene3D" id="3.40.1360.10">
    <property type="match status" value="1"/>
</dbReference>
<organism evidence="2 3">
    <name type="scientific">Desulfovibrio piger ATCC 29098</name>
    <dbReference type="NCBI Taxonomy" id="411464"/>
    <lineage>
        <taxon>Bacteria</taxon>
        <taxon>Pseudomonadati</taxon>
        <taxon>Thermodesulfobacteriota</taxon>
        <taxon>Desulfovibrionia</taxon>
        <taxon>Desulfovibrionales</taxon>
        <taxon>Desulfovibrionaceae</taxon>
        <taxon>Desulfovibrio</taxon>
    </lineage>
</organism>
<dbReference type="EMBL" id="ABXU01000060">
    <property type="protein sequence ID" value="EEB33191.1"/>
    <property type="molecule type" value="Genomic_DNA"/>
</dbReference>
<dbReference type="InterPro" id="IPR034154">
    <property type="entry name" value="TOPRIM_DnaG/twinkle"/>
</dbReference>
<sequence length="874" mass="94168">MNSDILSAFEESLRAAGLLVEHVQADGVLHRCGTTDKPRGKDGAYRIHLDDPACCWWKNWITGDEGSRSTRPAKDLSPAERKALRERIAAARKAAEEEQATRWAASAKLARAIWKRAGSAPDAHPYLQRKGVPALGGIRQRECQGIVELLLPVLDASGTLVSLQSILPEKPADGPDKLFLKGGKTAGGYFPIPAKDGTKDGPLLIAEGYATAASLHLATGHACLVAFNAGNLEAVARMARDKYPDREIILCADNDCETMKEGKAWNPGVEAATKAAQAIGAKLAVCPALDGAKADFNDLHRARSLEAVRRVVEKARLQDDACPMPEGFFMVAEGKRAGLYKQELKADGESNDIRLGPPLFVRGMTRDADGNEWGLMLEWNDPDGRLHRWAMPVELLNRQGGEWFGTLASGGWFGVPGTRAKLAAFLASVRPVRRIRCVPRVGWHESVYVLPDAVFGATQGESVVLQSAYHTGLYGTAGTLEGWQEIPGLCAGNVRLAFALCIAFAGPLLRLAGMEGGGFSFEGGSSSGKTTALQVAASVWGGPGHVKSWRVTDNALEGVAALHNDGLLILDEVGQVNARVLSEAAYMLANGSGKSRSGRDGSLRRSHVWRLLFLSSGELGLADKLAENGMKSRGGQEVRFVGLPVDKAMLTDLHGLPSAGAVVNRLKELSEQHYGHAGRAFLHYLIREMPTLMEQLRPSLDSLMGRFCPADADGQVRRVAQRFALCAVAGEVARQAAVLPDCFQAVTCAEHCFTDWLAARGGAGASEDAAILAAVRLFIEQHGASRFQDMDTNATTCIGRVGFRQKGTDGRTEYLILPESFGAEVVKGYSVRRAARVLADAGWLVIERANRMKSRRTLPDLGRMDCYVLLLPED</sequence>
<dbReference type="InterPro" id="IPR006171">
    <property type="entry name" value="TOPRIM_dom"/>
</dbReference>
<dbReference type="RefSeq" id="WP_006007134.1">
    <property type="nucleotide sequence ID" value="NZ_DS996359.1"/>
</dbReference>
<accession>B6WV28</accession>
<dbReference type="eggNOG" id="COG4643">
    <property type="taxonomic scope" value="Bacteria"/>
</dbReference>
<dbReference type="SMART" id="SM00493">
    <property type="entry name" value="TOPRIM"/>
    <property type="match status" value="1"/>
</dbReference>
<evidence type="ECO:0000259" key="1">
    <source>
        <dbReference type="SMART" id="SM00493"/>
    </source>
</evidence>
<gene>
    <name evidence="2" type="ORF">DESPIG_01943</name>
</gene>
<evidence type="ECO:0000313" key="2">
    <source>
        <dbReference type="EMBL" id="EEB33191.1"/>
    </source>
</evidence>
<dbReference type="Pfam" id="PF13362">
    <property type="entry name" value="Toprim_3"/>
    <property type="match status" value="1"/>
</dbReference>
<dbReference type="CDD" id="cd01029">
    <property type="entry name" value="TOPRIM_primases"/>
    <property type="match status" value="1"/>
</dbReference>
<dbReference type="eggNOG" id="COG5519">
    <property type="taxonomic scope" value="Bacteria"/>
</dbReference>
<dbReference type="OrthoDB" id="784829at2"/>